<dbReference type="Gene3D" id="1.10.1200.10">
    <property type="entry name" value="ACP-like"/>
    <property type="match status" value="1"/>
</dbReference>
<keyword evidence="1" id="KW-0596">Phosphopantetheine</keyword>
<reference evidence="4" key="1">
    <citation type="journal article" date="2014" name="Int. J. Syst. Evol. Microbiol.">
        <title>Complete genome sequence of Corynebacterium casei LMG S-19264T (=DSM 44701T), isolated from a smear-ripened cheese.</title>
        <authorList>
            <consortium name="US DOE Joint Genome Institute (JGI-PGF)"/>
            <person name="Walter F."/>
            <person name="Albersmeier A."/>
            <person name="Kalinowski J."/>
            <person name="Ruckert C."/>
        </authorList>
    </citation>
    <scope>NUCLEOTIDE SEQUENCE</scope>
    <source>
        <strain evidence="4">JCM 4490</strain>
    </source>
</reference>
<evidence type="ECO:0000256" key="2">
    <source>
        <dbReference type="ARBA" id="ARBA00022553"/>
    </source>
</evidence>
<dbReference type="GO" id="GO:0031177">
    <property type="term" value="F:phosphopantetheine binding"/>
    <property type="evidence" value="ECO:0007669"/>
    <property type="project" value="InterPro"/>
</dbReference>
<dbReference type="GO" id="GO:0017000">
    <property type="term" value="P:antibiotic biosynthetic process"/>
    <property type="evidence" value="ECO:0007669"/>
    <property type="project" value="UniProtKB-ARBA"/>
</dbReference>
<dbReference type="SMART" id="SM00823">
    <property type="entry name" value="PKS_PP"/>
    <property type="match status" value="1"/>
</dbReference>
<sequence length="91" mass="9928">MSVTPQDAAATVMPSLDELRGVVAEILDADAADVTDDADFMADLEVDSLMALEVVVVLEKRFGVKFSESELRQVTSLRQAHQLLDRKIPAL</sequence>
<dbReference type="InterPro" id="IPR036736">
    <property type="entry name" value="ACP-like_sf"/>
</dbReference>
<dbReference type="Pfam" id="PF00550">
    <property type="entry name" value="PP-binding"/>
    <property type="match status" value="1"/>
</dbReference>
<reference evidence="4" key="2">
    <citation type="submission" date="2020-09" db="EMBL/GenBank/DDBJ databases">
        <authorList>
            <person name="Sun Q."/>
            <person name="Ohkuma M."/>
        </authorList>
    </citation>
    <scope>NUCLEOTIDE SEQUENCE</scope>
    <source>
        <strain evidence="4">JCM 4490</strain>
    </source>
</reference>
<dbReference type="Proteomes" id="UP000620224">
    <property type="component" value="Unassembled WGS sequence"/>
</dbReference>
<feature type="domain" description="Carrier" evidence="3">
    <location>
        <begin position="13"/>
        <end position="88"/>
    </location>
</feature>
<dbReference type="SUPFAM" id="SSF47336">
    <property type="entry name" value="ACP-like"/>
    <property type="match status" value="1"/>
</dbReference>
<proteinExistence type="predicted"/>
<dbReference type="EMBL" id="BMUE01000030">
    <property type="protein sequence ID" value="GGW82038.1"/>
    <property type="molecule type" value="Genomic_DNA"/>
</dbReference>
<protein>
    <recommendedName>
        <fullName evidence="3">Carrier domain-containing protein</fullName>
    </recommendedName>
</protein>
<evidence type="ECO:0000256" key="1">
    <source>
        <dbReference type="ARBA" id="ARBA00022450"/>
    </source>
</evidence>
<accession>A0A918JIJ9</accession>
<name>A0A918JIJ9_9ACTN</name>
<gene>
    <name evidence="4" type="ORF">GCM10010503_69110</name>
</gene>
<evidence type="ECO:0000313" key="5">
    <source>
        <dbReference type="Proteomes" id="UP000620224"/>
    </source>
</evidence>
<dbReference type="PROSITE" id="PS50075">
    <property type="entry name" value="CARRIER"/>
    <property type="match status" value="1"/>
</dbReference>
<dbReference type="InterPro" id="IPR009081">
    <property type="entry name" value="PP-bd_ACP"/>
</dbReference>
<dbReference type="InterPro" id="IPR020806">
    <property type="entry name" value="PKS_PP-bd"/>
</dbReference>
<keyword evidence="2" id="KW-0597">Phosphoprotein</keyword>
<dbReference type="AlphaFoldDB" id="A0A918JIJ9"/>
<evidence type="ECO:0000259" key="3">
    <source>
        <dbReference type="PROSITE" id="PS50075"/>
    </source>
</evidence>
<comment type="caution">
    <text evidence="4">The sequence shown here is derived from an EMBL/GenBank/DDBJ whole genome shotgun (WGS) entry which is preliminary data.</text>
</comment>
<organism evidence="4 5">
    <name type="scientific">Streptomyces lucensis JCM 4490</name>
    <dbReference type="NCBI Taxonomy" id="1306176"/>
    <lineage>
        <taxon>Bacteria</taxon>
        <taxon>Bacillati</taxon>
        <taxon>Actinomycetota</taxon>
        <taxon>Actinomycetes</taxon>
        <taxon>Kitasatosporales</taxon>
        <taxon>Streptomycetaceae</taxon>
        <taxon>Streptomyces</taxon>
    </lineage>
</organism>
<evidence type="ECO:0000313" key="4">
    <source>
        <dbReference type="EMBL" id="GGW82038.1"/>
    </source>
</evidence>
<dbReference type="RefSeq" id="WP_229816399.1">
    <property type="nucleotide sequence ID" value="NZ_BMUE01000030.1"/>
</dbReference>
<keyword evidence="5" id="KW-1185">Reference proteome</keyword>